<comment type="caution">
    <text evidence="1">The sequence shown here is derived from an EMBL/GenBank/DDBJ whole genome shotgun (WGS) entry which is preliminary data.</text>
</comment>
<dbReference type="EMBL" id="JAYMYS010000006">
    <property type="protein sequence ID" value="KAK7387890.1"/>
    <property type="molecule type" value="Genomic_DNA"/>
</dbReference>
<dbReference type="Proteomes" id="UP001386955">
    <property type="component" value="Unassembled WGS sequence"/>
</dbReference>
<dbReference type="AlphaFoldDB" id="A0AAN9S374"/>
<organism evidence="1 2">
    <name type="scientific">Psophocarpus tetragonolobus</name>
    <name type="common">Winged bean</name>
    <name type="synonym">Dolichos tetragonolobus</name>
    <dbReference type="NCBI Taxonomy" id="3891"/>
    <lineage>
        <taxon>Eukaryota</taxon>
        <taxon>Viridiplantae</taxon>
        <taxon>Streptophyta</taxon>
        <taxon>Embryophyta</taxon>
        <taxon>Tracheophyta</taxon>
        <taxon>Spermatophyta</taxon>
        <taxon>Magnoliopsida</taxon>
        <taxon>eudicotyledons</taxon>
        <taxon>Gunneridae</taxon>
        <taxon>Pentapetalae</taxon>
        <taxon>rosids</taxon>
        <taxon>fabids</taxon>
        <taxon>Fabales</taxon>
        <taxon>Fabaceae</taxon>
        <taxon>Papilionoideae</taxon>
        <taxon>50 kb inversion clade</taxon>
        <taxon>NPAAA clade</taxon>
        <taxon>indigoferoid/millettioid clade</taxon>
        <taxon>Phaseoleae</taxon>
        <taxon>Psophocarpus</taxon>
    </lineage>
</organism>
<name>A0AAN9S374_PSOTE</name>
<protein>
    <submittedName>
        <fullName evidence="1">Uncharacterized protein</fullName>
    </submittedName>
</protein>
<evidence type="ECO:0000313" key="2">
    <source>
        <dbReference type="Proteomes" id="UP001386955"/>
    </source>
</evidence>
<gene>
    <name evidence="1" type="ORF">VNO78_22688</name>
</gene>
<sequence length="117" mass="12768">MWNLFTNWGVMRVVFIPIKGISTARDLVSSLLNCLGKEHKGYKRVGDEGGVVTNSSKGGVLEASMANKLGMIKPGLEIHVDEFMPYLTDEIVKELGALTCGIEEGVGVSKHKQWCAM</sequence>
<proteinExistence type="predicted"/>
<accession>A0AAN9S374</accession>
<keyword evidence="2" id="KW-1185">Reference proteome</keyword>
<reference evidence="1 2" key="1">
    <citation type="submission" date="2024-01" db="EMBL/GenBank/DDBJ databases">
        <title>The genomes of 5 underutilized Papilionoideae crops provide insights into root nodulation and disease resistanc.</title>
        <authorList>
            <person name="Jiang F."/>
        </authorList>
    </citation>
    <scope>NUCLEOTIDE SEQUENCE [LARGE SCALE GENOMIC DNA]</scope>
    <source>
        <strain evidence="1">DUOXIRENSHENG_FW03</strain>
        <tissue evidence="1">Leaves</tissue>
    </source>
</reference>
<evidence type="ECO:0000313" key="1">
    <source>
        <dbReference type="EMBL" id="KAK7387890.1"/>
    </source>
</evidence>